<comment type="subcellular location">
    <subcellularLocation>
        <location evidence="1">Nucleus</location>
    </subcellularLocation>
</comment>
<evidence type="ECO:0000256" key="2">
    <source>
        <dbReference type="ARBA" id="ARBA00023015"/>
    </source>
</evidence>
<keyword evidence="2" id="KW-0805">Transcription regulation</keyword>
<dbReference type="PRINTS" id="PR00367">
    <property type="entry name" value="ETHRSPELEMNT"/>
</dbReference>
<feature type="region of interest" description="Disordered" evidence="8">
    <location>
        <begin position="301"/>
        <end position="323"/>
    </location>
</feature>
<feature type="domain" description="AP2/ERF" evidence="9">
    <location>
        <begin position="65"/>
        <end position="131"/>
    </location>
</feature>
<reference evidence="10" key="1">
    <citation type="submission" date="2014-05" db="EMBL/GenBank/DDBJ databases">
        <title>Transcriptome-wide identification and characterization of novel genes involved in fatty acid biosynthesis in Salvia miltiorrhiza.</title>
        <authorList>
            <person name="Zhang J.Sr."/>
        </authorList>
    </citation>
    <scope>NUCLEOTIDE SEQUENCE</scope>
</reference>
<dbReference type="SMART" id="SM00380">
    <property type="entry name" value="AP2"/>
    <property type="match status" value="1"/>
</dbReference>
<evidence type="ECO:0000256" key="6">
    <source>
        <dbReference type="ARBA" id="ARBA00023242"/>
    </source>
</evidence>
<keyword evidence="3" id="KW-0238">DNA-binding</keyword>
<dbReference type="InterPro" id="IPR036955">
    <property type="entry name" value="AP2/ERF_dom_sf"/>
</dbReference>
<evidence type="ECO:0000256" key="1">
    <source>
        <dbReference type="ARBA" id="ARBA00004123"/>
    </source>
</evidence>
<protein>
    <submittedName>
        <fullName evidence="10">AP9/EREBP Transcription Factors</fullName>
    </submittedName>
</protein>
<dbReference type="EMBL" id="KJ784460">
    <property type="protein sequence ID" value="AJQ20652.1"/>
    <property type="molecule type" value="mRNA"/>
</dbReference>
<accession>A0A0G2SJP0</accession>
<gene>
    <name evidence="10" type="primary">WRI9</name>
</gene>
<dbReference type="AlphaFoldDB" id="A0A0G2SJP0"/>
<dbReference type="SUPFAM" id="SSF54171">
    <property type="entry name" value="DNA-binding domain"/>
    <property type="match status" value="1"/>
</dbReference>
<evidence type="ECO:0000256" key="8">
    <source>
        <dbReference type="SAM" id="MobiDB-lite"/>
    </source>
</evidence>
<evidence type="ECO:0000256" key="5">
    <source>
        <dbReference type="ARBA" id="ARBA00023163"/>
    </source>
</evidence>
<dbReference type="GO" id="GO:0005634">
    <property type="term" value="C:nucleus"/>
    <property type="evidence" value="ECO:0007669"/>
    <property type="project" value="UniProtKB-SubCell"/>
</dbReference>
<sequence length="415" mass="46316">MASSSSEHAAKPEETGGGESSEARPPPDQLLLYRGLKKAKKERGCTAKERISRMPPCTAGKRSSIYRGVTRHRWTGRYEAHLWDKSTWNQNQNKKGKQVYLGAYDDEEAAARAYDLAALKYWGPGTLINFPVTDYARDLEEMQNVSREDYLASLRRKSSGFSRGISKYRPLSSRWDSQFGRTPGTDYNNNALYGDEAATGSENAGVYNVERKIDLSNYIKWWGTSKSSLTDFQSKAVVDETNPGGSDDVASELKALERSIQPTEPYEMPRLGVSPERLNHKKISAMSTLLKSAAYKSLQERITKKQGKDENDENENKSNIDKIELGKTVEKSCHDGASERRDVAYGINGGLPIHRYQLAPLLSAPLLTNYNSIDPLTDPLLWSSLVPVLPTGSSRMNEVTKNESSSGYTFFQQGE</sequence>
<dbReference type="PROSITE" id="PS51032">
    <property type="entry name" value="AP2_ERF"/>
    <property type="match status" value="1"/>
</dbReference>
<evidence type="ECO:0000256" key="3">
    <source>
        <dbReference type="ARBA" id="ARBA00023125"/>
    </source>
</evidence>
<proteinExistence type="evidence at transcript level"/>
<dbReference type="GO" id="GO:0003677">
    <property type="term" value="F:DNA binding"/>
    <property type="evidence" value="ECO:0007669"/>
    <property type="project" value="UniProtKB-KW"/>
</dbReference>
<dbReference type="FunFam" id="3.30.730.10:FF:000004">
    <property type="entry name" value="AP2-like ethylene-responsive transcription factor"/>
    <property type="match status" value="1"/>
</dbReference>
<dbReference type="InterPro" id="IPR016177">
    <property type="entry name" value="DNA-bd_dom_sf"/>
</dbReference>
<dbReference type="InterPro" id="IPR001471">
    <property type="entry name" value="AP2/ERF_dom"/>
</dbReference>
<name>A0A0G2SJP0_SALMI</name>
<evidence type="ECO:0000259" key="9">
    <source>
        <dbReference type="PROSITE" id="PS51032"/>
    </source>
</evidence>
<dbReference type="Gene3D" id="3.30.730.10">
    <property type="entry name" value="AP2/ERF domain"/>
    <property type="match status" value="1"/>
</dbReference>
<evidence type="ECO:0000256" key="4">
    <source>
        <dbReference type="ARBA" id="ARBA00023159"/>
    </source>
</evidence>
<comment type="similarity">
    <text evidence="7">Belongs to the AP2/ERF transcription factor family. AP2 subfamily.</text>
</comment>
<keyword evidence="5" id="KW-0804">Transcription</keyword>
<evidence type="ECO:0000313" key="10">
    <source>
        <dbReference type="EMBL" id="AJQ20652.1"/>
    </source>
</evidence>
<dbReference type="PANTHER" id="PTHR32467:SF32">
    <property type="entry name" value="AP2-LIKE ETHYLENE-RESPONSIVE TRANSCRIPTION FACTOR SMOS1"/>
    <property type="match status" value="1"/>
</dbReference>
<dbReference type="GO" id="GO:0003700">
    <property type="term" value="F:DNA-binding transcription factor activity"/>
    <property type="evidence" value="ECO:0007669"/>
    <property type="project" value="InterPro"/>
</dbReference>
<feature type="region of interest" description="Disordered" evidence="8">
    <location>
        <begin position="1"/>
        <end position="29"/>
    </location>
</feature>
<dbReference type="Pfam" id="PF00847">
    <property type="entry name" value="AP2"/>
    <property type="match status" value="1"/>
</dbReference>
<evidence type="ECO:0000256" key="7">
    <source>
        <dbReference type="ARBA" id="ARBA00037973"/>
    </source>
</evidence>
<dbReference type="PANTHER" id="PTHR32467">
    <property type="entry name" value="AP2-LIKE ETHYLENE-RESPONSIVE TRANSCRIPTION FACTOR"/>
    <property type="match status" value="1"/>
</dbReference>
<organism evidence="10">
    <name type="scientific">Salvia miltiorrhiza</name>
    <name type="common">Chinese sage</name>
    <dbReference type="NCBI Taxonomy" id="226208"/>
    <lineage>
        <taxon>Eukaryota</taxon>
        <taxon>Viridiplantae</taxon>
        <taxon>Streptophyta</taxon>
        <taxon>Embryophyta</taxon>
        <taxon>Tracheophyta</taxon>
        <taxon>Spermatophyta</taxon>
        <taxon>Magnoliopsida</taxon>
        <taxon>eudicotyledons</taxon>
        <taxon>Gunneridae</taxon>
        <taxon>Pentapetalae</taxon>
        <taxon>asterids</taxon>
        <taxon>lamiids</taxon>
        <taxon>Lamiales</taxon>
        <taxon>Lamiaceae</taxon>
        <taxon>Nepetoideae</taxon>
        <taxon>Mentheae</taxon>
        <taxon>Salviinae</taxon>
        <taxon>Salvia</taxon>
        <taxon>Salvia incertae sedis</taxon>
    </lineage>
</organism>
<keyword evidence="4" id="KW-0010">Activator</keyword>
<keyword evidence="6" id="KW-0539">Nucleus</keyword>